<dbReference type="Gene3D" id="3.30.160.20">
    <property type="match status" value="1"/>
</dbReference>
<reference evidence="2" key="1">
    <citation type="submission" date="2020-05" db="EMBL/GenBank/DDBJ databases">
        <title>Phylogenomic resolution of chytrid fungi.</title>
        <authorList>
            <person name="Stajich J.E."/>
            <person name="Amses K."/>
            <person name="Simmons R."/>
            <person name="Seto K."/>
            <person name="Myers J."/>
            <person name="Bonds A."/>
            <person name="Quandt C.A."/>
            <person name="Barry K."/>
            <person name="Liu P."/>
            <person name="Grigoriev I."/>
            <person name="Longcore J.E."/>
            <person name="James T.Y."/>
        </authorList>
    </citation>
    <scope>NUCLEOTIDE SEQUENCE</scope>
    <source>
        <strain evidence="2">JEL0476</strain>
    </source>
</reference>
<dbReference type="GO" id="GO:0005739">
    <property type="term" value="C:mitochondrion"/>
    <property type="evidence" value="ECO:0007669"/>
    <property type="project" value="TreeGrafter"/>
</dbReference>
<dbReference type="Proteomes" id="UP001211065">
    <property type="component" value="Unassembled WGS sequence"/>
</dbReference>
<comment type="caution">
    <text evidence="2">The sequence shown here is derived from an EMBL/GenBank/DDBJ whole genome shotgun (WGS) entry which is preliminary data.</text>
</comment>
<evidence type="ECO:0000313" key="3">
    <source>
        <dbReference type="Proteomes" id="UP001211065"/>
    </source>
</evidence>
<dbReference type="SUPFAM" id="SSF75620">
    <property type="entry name" value="Release factor"/>
    <property type="match status" value="1"/>
</dbReference>
<organism evidence="2 3">
    <name type="scientific">Clydaea vesicula</name>
    <dbReference type="NCBI Taxonomy" id="447962"/>
    <lineage>
        <taxon>Eukaryota</taxon>
        <taxon>Fungi</taxon>
        <taxon>Fungi incertae sedis</taxon>
        <taxon>Chytridiomycota</taxon>
        <taxon>Chytridiomycota incertae sedis</taxon>
        <taxon>Chytridiomycetes</taxon>
        <taxon>Lobulomycetales</taxon>
        <taxon>Lobulomycetaceae</taxon>
        <taxon>Clydaea</taxon>
    </lineage>
</organism>
<accession>A0AAD5TTC1</accession>
<dbReference type="PANTHER" id="PTHR46203">
    <property type="entry name" value="PROBABLE PEPTIDE CHAIN RELEASE FACTOR C12ORF65"/>
    <property type="match status" value="1"/>
</dbReference>
<dbReference type="InterPro" id="IPR052405">
    <property type="entry name" value="Mito_Transl_Release_Factor"/>
</dbReference>
<protein>
    <recommendedName>
        <fullName evidence="4">Prokaryotic-type class I peptide chain release factors domain-containing protein</fullName>
    </recommendedName>
</protein>
<feature type="non-terminal residue" evidence="2">
    <location>
        <position position="98"/>
    </location>
</feature>
<evidence type="ECO:0000313" key="2">
    <source>
        <dbReference type="EMBL" id="KAJ3202402.1"/>
    </source>
</evidence>
<evidence type="ECO:0000256" key="1">
    <source>
        <dbReference type="SAM" id="MobiDB-lite"/>
    </source>
</evidence>
<sequence length="98" mass="11294">MFLNKSFKYFPHSNCIKTITRNLSQTTYLREINKATNKTENDKEQQNKKISLNSMKSLNKMLQVKHNSRIELDENDLEEVFKKGGGAGGQKVNKTNSK</sequence>
<feature type="compositionally biased region" description="Basic and acidic residues" evidence="1">
    <location>
        <begin position="34"/>
        <end position="47"/>
    </location>
</feature>
<gene>
    <name evidence="2" type="ORF">HK099_001864</name>
</gene>
<dbReference type="AlphaFoldDB" id="A0AAD5TTC1"/>
<dbReference type="EMBL" id="JADGJW010001576">
    <property type="protein sequence ID" value="KAJ3202402.1"/>
    <property type="molecule type" value="Genomic_DNA"/>
</dbReference>
<dbReference type="PANTHER" id="PTHR46203:SF1">
    <property type="entry name" value="MITOCHONDRIAL TRANSLATION RELEASE FACTOR IN RESCUE"/>
    <property type="match status" value="1"/>
</dbReference>
<keyword evidence="3" id="KW-1185">Reference proteome</keyword>
<proteinExistence type="predicted"/>
<name>A0AAD5TTC1_9FUNG</name>
<feature type="region of interest" description="Disordered" evidence="1">
    <location>
        <begin position="34"/>
        <end position="54"/>
    </location>
</feature>
<evidence type="ECO:0008006" key="4">
    <source>
        <dbReference type="Google" id="ProtNLM"/>
    </source>
</evidence>
<dbReference type="InterPro" id="IPR045853">
    <property type="entry name" value="Pep_chain_release_fac_I_sf"/>
</dbReference>